<dbReference type="InterPro" id="IPR039551">
    <property type="entry name" value="Cho/carn_acyl_trans"/>
</dbReference>
<name>D8PYE3_SCHCM</name>
<dbReference type="HOGENOM" id="CLU_829378_0_0_1"/>
<dbReference type="SUPFAM" id="SSF52777">
    <property type="entry name" value="CoA-dependent acyltransferases"/>
    <property type="match status" value="1"/>
</dbReference>
<protein>
    <recommendedName>
        <fullName evidence="4">Choline/carnitine acyltransferase domain-containing protein</fullName>
    </recommendedName>
</protein>
<dbReference type="OrthoDB" id="240216at2759"/>
<gene>
    <name evidence="5" type="ORF">SCHCODRAFT_233055</name>
</gene>
<evidence type="ECO:0000313" key="6">
    <source>
        <dbReference type="Proteomes" id="UP000007431"/>
    </source>
</evidence>
<dbReference type="AlphaFoldDB" id="D8PYE3"/>
<dbReference type="KEGG" id="scm:SCHCO_02597218"/>
<evidence type="ECO:0000259" key="4">
    <source>
        <dbReference type="Pfam" id="PF00755"/>
    </source>
</evidence>
<dbReference type="GeneID" id="9592299"/>
<dbReference type="PANTHER" id="PTHR22589:SF107">
    <property type="entry name" value="CHOLINE_CARNITINE ACYLTRANSFERASE DOMAIN-CONTAINING PROTEIN"/>
    <property type="match status" value="1"/>
</dbReference>
<comment type="similarity">
    <text evidence="1">Belongs to the carnitine/choline acetyltransferase family.</text>
</comment>
<proteinExistence type="inferred from homology"/>
<dbReference type="EMBL" id="GL377304">
    <property type="protein sequence ID" value="EFI98682.1"/>
    <property type="molecule type" value="Genomic_DNA"/>
</dbReference>
<keyword evidence="6" id="KW-1185">Reference proteome</keyword>
<dbReference type="InParanoid" id="D8PYE3"/>
<dbReference type="VEuPathDB" id="FungiDB:SCHCODRAFT_02597218"/>
<reference evidence="5 6" key="1">
    <citation type="journal article" date="2010" name="Nat. Biotechnol.">
        <title>Genome sequence of the model mushroom Schizophyllum commune.</title>
        <authorList>
            <person name="Ohm R.A."/>
            <person name="de Jong J.F."/>
            <person name="Lugones L.G."/>
            <person name="Aerts A."/>
            <person name="Kothe E."/>
            <person name="Stajich J.E."/>
            <person name="de Vries R.P."/>
            <person name="Record E."/>
            <person name="Levasseur A."/>
            <person name="Baker S.E."/>
            <person name="Bartholomew K.A."/>
            <person name="Coutinho P.M."/>
            <person name="Erdmann S."/>
            <person name="Fowler T.J."/>
            <person name="Gathman A.C."/>
            <person name="Lombard V."/>
            <person name="Henrissat B."/>
            <person name="Knabe N."/>
            <person name="Kuees U."/>
            <person name="Lilly W.W."/>
            <person name="Lindquist E."/>
            <person name="Lucas S."/>
            <person name="Magnuson J.K."/>
            <person name="Piumi F."/>
            <person name="Raudaskoski M."/>
            <person name="Salamov A."/>
            <person name="Schmutz J."/>
            <person name="Schwarze F.W.M.R."/>
            <person name="vanKuyk P.A."/>
            <person name="Horton J.S."/>
            <person name="Grigoriev I.V."/>
            <person name="Woesten H.A.B."/>
        </authorList>
    </citation>
    <scope>NUCLEOTIDE SEQUENCE [LARGE SCALE GENOMIC DNA]</scope>
    <source>
        <strain evidence="6">H4-8 / FGSC 9210</strain>
    </source>
</reference>
<dbReference type="RefSeq" id="XP_003033585.1">
    <property type="nucleotide sequence ID" value="XM_003033539.1"/>
</dbReference>
<accession>D8PYE3</accession>
<keyword evidence="3" id="KW-0012">Acyltransferase</keyword>
<dbReference type="eggNOG" id="KOG3716">
    <property type="taxonomic scope" value="Eukaryota"/>
</dbReference>
<dbReference type="InterPro" id="IPR000542">
    <property type="entry name" value="Carn_acyl_trans"/>
</dbReference>
<feature type="domain" description="Choline/carnitine acyltransferase" evidence="4">
    <location>
        <begin position="40"/>
        <end position="122"/>
    </location>
</feature>
<evidence type="ECO:0000256" key="3">
    <source>
        <dbReference type="ARBA" id="ARBA00023315"/>
    </source>
</evidence>
<keyword evidence="2" id="KW-0808">Transferase</keyword>
<dbReference type="GO" id="GO:0016746">
    <property type="term" value="F:acyltransferase activity"/>
    <property type="evidence" value="ECO:0007669"/>
    <property type="project" value="UniProtKB-KW"/>
</dbReference>
<dbReference type="InterPro" id="IPR023213">
    <property type="entry name" value="CAT-like_dom_sf"/>
</dbReference>
<dbReference type="Gene3D" id="3.30.559.70">
    <property type="entry name" value="Choline/Carnitine o-acyltransferase, domain 2"/>
    <property type="match status" value="1"/>
</dbReference>
<dbReference type="Gene3D" id="3.30.559.10">
    <property type="entry name" value="Chloramphenicol acetyltransferase-like domain"/>
    <property type="match status" value="1"/>
</dbReference>
<dbReference type="Proteomes" id="UP000007431">
    <property type="component" value="Unassembled WGS sequence"/>
</dbReference>
<evidence type="ECO:0000256" key="1">
    <source>
        <dbReference type="ARBA" id="ARBA00005232"/>
    </source>
</evidence>
<evidence type="ECO:0000256" key="2">
    <source>
        <dbReference type="ARBA" id="ARBA00022679"/>
    </source>
</evidence>
<dbReference type="InterPro" id="IPR042231">
    <property type="entry name" value="Cho/carn_acyl_trans_2"/>
</dbReference>
<dbReference type="PANTHER" id="PTHR22589">
    <property type="entry name" value="CARNITINE O-ACYLTRANSFERASE"/>
    <property type="match status" value="1"/>
</dbReference>
<organism evidence="6">
    <name type="scientific">Schizophyllum commune (strain H4-8 / FGSC 9210)</name>
    <name type="common">Split gill fungus</name>
    <dbReference type="NCBI Taxonomy" id="578458"/>
    <lineage>
        <taxon>Eukaryota</taxon>
        <taxon>Fungi</taxon>
        <taxon>Dikarya</taxon>
        <taxon>Basidiomycota</taxon>
        <taxon>Agaricomycotina</taxon>
        <taxon>Agaricomycetes</taxon>
        <taxon>Agaricomycetidae</taxon>
        <taxon>Agaricales</taxon>
        <taxon>Schizophyllaceae</taxon>
        <taxon>Schizophyllum</taxon>
    </lineage>
</organism>
<evidence type="ECO:0000313" key="5">
    <source>
        <dbReference type="EMBL" id="EFI98682.1"/>
    </source>
</evidence>
<dbReference type="Pfam" id="PF00755">
    <property type="entry name" value="Carn_acyltransf"/>
    <property type="match status" value="1"/>
</dbReference>
<sequence>MPINHVRAVSSQHLQNDYSYGQAVSTIVCRAFKNTAPGQKRICGRAKVHADVLIVDSDNMELWLEDSGTDWINNIAQLSPDPYIRMVLQLVYYCTSGGFSVTHETAFTRIFKHGRTETIRSLPCLQVAVSSKHTSIQYGFSGQLQATPQLNREVTGALKKSRNVTAQIDSNDAARITRPRWARQDSRRIFKIGVTSRRPMAELPSISWRPIRSSKQIFSLSWCFVSGSSLNKSAFASREQTSSIMPSKPQPKKILTSLLPEIFAHWTWPCNSIPSLTRHAVFTPIKKALAVSRKHYVADLQRKMDFAVGEVVNELSVGTILEGSTETYKYKSGKY</sequence>